<dbReference type="Gene3D" id="3.10.105.10">
    <property type="entry name" value="Dipeptide-binding Protein, Domain 3"/>
    <property type="match status" value="1"/>
</dbReference>
<evidence type="ECO:0000259" key="3">
    <source>
        <dbReference type="Pfam" id="PF00496"/>
    </source>
</evidence>
<dbReference type="Proteomes" id="UP000474957">
    <property type="component" value="Unassembled WGS sequence"/>
</dbReference>
<dbReference type="GO" id="GO:1904680">
    <property type="term" value="F:peptide transmembrane transporter activity"/>
    <property type="evidence" value="ECO:0007669"/>
    <property type="project" value="TreeGrafter"/>
</dbReference>
<dbReference type="InterPro" id="IPR006311">
    <property type="entry name" value="TAT_signal"/>
</dbReference>
<dbReference type="InterPro" id="IPR000914">
    <property type="entry name" value="SBP_5_dom"/>
</dbReference>
<dbReference type="Pfam" id="PF00496">
    <property type="entry name" value="SBP_bac_5"/>
    <property type="match status" value="1"/>
</dbReference>
<organism evidence="4 5">
    <name type="scientific">Halovulum marinum</name>
    <dbReference type="NCBI Taxonomy" id="2662447"/>
    <lineage>
        <taxon>Bacteria</taxon>
        <taxon>Pseudomonadati</taxon>
        <taxon>Pseudomonadota</taxon>
        <taxon>Alphaproteobacteria</taxon>
        <taxon>Rhodobacterales</taxon>
        <taxon>Paracoccaceae</taxon>
        <taxon>Halovulum</taxon>
    </lineage>
</organism>
<dbReference type="EMBL" id="WIND01000019">
    <property type="protein sequence ID" value="MSU91404.1"/>
    <property type="molecule type" value="Genomic_DNA"/>
</dbReference>
<protein>
    <submittedName>
        <fullName evidence="4">Diguanylate cyclase</fullName>
    </submittedName>
</protein>
<dbReference type="PANTHER" id="PTHR30290">
    <property type="entry name" value="PERIPLASMIC BINDING COMPONENT OF ABC TRANSPORTER"/>
    <property type="match status" value="1"/>
</dbReference>
<accession>A0A6L5Z5T0</accession>
<comment type="subcellular location">
    <subcellularLocation>
        <location evidence="1">Periplasm</location>
    </subcellularLocation>
</comment>
<reference evidence="4 5" key="1">
    <citation type="submission" date="2019-10" db="EMBL/GenBank/DDBJ databases">
        <title>Cognatihalovulum marinum gen. nov. sp. nov., a new member of the family Rhodobacteraceae isolated from deep seawater of the Northwest Indian Ocean.</title>
        <authorList>
            <person name="Ruan C."/>
            <person name="Wang J."/>
            <person name="Zheng X."/>
            <person name="Song L."/>
            <person name="Zhu Y."/>
            <person name="Huang Y."/>
            <person name="Lu Z."/>
            <person name="Du W."/>
            <person name="Huang L."/>
            <person name="Dai X."/>
        </authorList>
    </citation>
    <scope>NUCLEOTIDE SEQUENCE [LARGE SCALE GENOMIC DNA]</scope>
    <source>
        <strain evidence="4 5">2CG4</strain>
    </source>
</reference>
<dbReference type="InterPro" id="IPR039424">
    <property type="entry name" value="SBP_5"/>
</dbReference>
<name>A0A6L5Z5T0_9RHOB</name>
<keyword evidence="5" id="KW-1185">Reference proteome</keyword>
<sequence>MARPAPPRPVPPRSALRAHLRALRSGLIGRREFLAGVTALGTGAAAAHALLGLPAPRRARAQDTNEAAPAAALRCQMKVLPLDDPRLFDWSEKANVARGTLENLVRYTHDFTLEPWLLRAWELSEDARRYTLHLRPGVRWSNGDPFTAADVAFNVARWADASVPGNSMAARMAALADPDTGRLRPDAVEQVDALTVRLHLSVPDVTLMAGMADYPALIVHRDFDPAAGVGPGTVGTGPYALESVTPGVSASLVRRPGWWGGAVALARIDYLDLGTDPSDFVAAFEADAIDMVHETTGIYVELFDTMGLERSSVLSGATLVARANRDTGPAPYRDARVRRALALAVDNPTILELGYAGLGLPAENQHVGPMHPDHAGVAAPPGDPSAALALMQAAGAQDFEHELLAVDDDWTRASADAVVAQLRDAGIRAQRQLLDGDSFWPGWARHPFSCTQWNMRPLGVQNMALGYASGSAWNETGFADPAFDAALARAQAEPDPVARQPHMAEMARLLIADGAIIQPYWRELFLHHRQGVLGVERHPMNEHHHDLWALAG</sequence>
<feature type="domain" description="Solute-binding protein family 5" evidence="3">
    <location>
        <begin position="113"/>
        <end position="460"/>
    </location>
</feature>
<dbReference type="PROSITE" id="PS51318">
    <property type="entry name" value="TAT"/>
    <property type="match status" value="1"/>
</dbReference>
<dbReference type="GO" id="GO:0015833">
    <property type="term" value="P:peptide transport"/>
    <property type="evidence" value="ECO:0007669"/>
    <property type="project" value="TreeGrafter"/>
</dbReference>
<gene>
    <name evidence="4" type="ORF">GE300_17630</name>
</gene>
<evidence type="ECO:0000313" key="5">
    <source>
        <dbReference type="Proteomes" id="UP000474957"/>
    </source>
</evidence>
<dbReference type="AlphaFoldDB" id="A0A6L5Z5T0"/>
<evidence type="ECO:0000313" key="4">
    <source>
        <dbReference type="EMBL" id="MSU91404.1"/>
    </source>
</evidence>
<evidence type="ECO:0000256" key="2">
    <source>
        <dbReference type="ARBA" id="ARBA00005695"/>
    </source>
</evidence>
<evidence type="ECO:0000256" key="1">
    <source>
        <dbReference type="ARBA" id="ARBA00004418"/>
    </source>
</evidence>
<dbReference type="CDD" id="cd08503">
    <property type="entry name" value="PBP2_NikA_DppA_OppA_like_17"/>
    <property type="match status" value="1"/>
</dbReference>
<comment type="caution">
    <text evidence="4">The sequence shown here is derived from an EMBL/GenBank/DDBJ whole genome shotgun (WGS) entry which is preliminary data.</text>
</comment>
<dbReference type="SUPFAM" id="SSF53850">
    <property type="entry name" value="Periplasmic binding protein-like II"/>
    <property type="match status" value="1"/>
</dbReference>
<dbReference type="Gene3D" id="3.40.190.10">
    <property type="entry name" value="Periplasmic binding protein-like II"/>
    <property type="match status" value="1"/>
</dbReference>
<dbReference type="RefSeq" id="WP_154448529.1">
    <property type="nucleotide sequence ID" value="NZ_WIND01000019.1"/>
</dbReference>
<comment type="similarity">
    <text evidence="2">Belongs to the bacterial solute-binding protein 5 family.</text>
</comment>
<proteinExistence type="inferred from homology"/>